<evidence type="ECO:0000256" key="8">
    <source>
        <dbReference type="ARBA" id="ARBA00023163"/>
    </source>
</evidence>
<dbReference type="GO" id="GO:0016989">
    <property type="term" value="F:sigma factor antagonist activity"/>
    <property type="evidence" value="ECO:0007669"/>
    <property type="project" value="TreeGrafter"/>
</dbReference>
<dbReference type="PANTHER" id="PTHR37461">
    <property type="entry name" value="ANTI-SIGMA-K FACTOR RSKA"/>
    <property type="match status" value="1"/>
</dbReference>
<dbReference type="OrthoDB" id="153510at2"/>
<evidence type="ECO:0000259" key="13">
    <source>
        <dbReference type="Pfam" id="PF13490"/>
    </source>
</evidence>
<comment type="subcellular location">
    <subcellularLocation>
        <location evidence="2">Cell membrane</location>
    </subcellularLocation>
    <subcellularLocation>
        <location evidence="1">Membrane</location>
        <topology evidence="1">Single-pass membrane protein</topology>
    </subcellularLocation>
</comment>
<feature type="domain" description="Anti-sigma K factor RskA C-terminal" evidence="12">
    <location>
        <begin position="101"/>
        <end position="241"/>
    </location>
</feature>
<evidence type="ECO:0000256" key="4">
    <source>
        <dbReference type="ARBA" id="ARBA00022692"/>
    </source>
</evidence>
<evidence type="ECO:0000256" key="6">
    <source>
        <dbReference type="ARBA" id="ARBA00023015"/>
    </source>
</evidence>
<dbReference type="GO" id="GO:0005886">
    <property type="term" value="C:plasma membrane"/>
    <property type="evidence" value="ECO:0007669"/>
    <property type="project" value="UniProtKB-SubCell"/>
</dbReference>
<name>A0A1H8JKP2_9ACTN</name>
<evidence type="ECO:0000256" key="9">
    <source>
        <dbReference type="ARBA" id="ARBA00029829"/>
    </source>
</evidence>
<dbReference type="PANTHER" id="PTHR37461:SF1">
    <property type="entry name" value="ANTI-SIGMA-K FACTOR RSKA"/>
    <property type="match status" value="1"/>
</dbReference>
<dbReference type="Gene3D" id="1.10.10.1320">
    <property type="entry name" value="Anti-sigma factor, zinc-finger domain"/>
    <property type="match status" value="1"/>
</dbReference>
<evidence type="ECO:0000256" key="1">
    <source>
        <dbReference type="ARBA" id="ARBA00004167"/>
    </source>
</evidence>
<evidence type="ECO:0000256" key="11">
    <source>
        <dbReference type="SAM" id="MobiDB-lite"/>
    </source>
</evidence>
<dbReference type="InterPro" id="IPR041916">
    <property type="entry name" value="Anti_sigma_zinc_sf"/>
</dbReference>
<accession>A0A1H8JKP2</accession>
<dbReference type="Pfam" id="PF10099">
    <property type="entry name" value="RskA_C"/>
    <property type="match status" value="1"/>
</dbReference>
<gene>
    <name evidence="14" type="ORF">SAMN05216267_1010178</name>
</gene>
<dbReference type="Pfam" id="PF13490">
    <property type="entry name" value="zf-HC2"/>
    <property type="match status" value="1"/>
</dbReference>
<evidence type="ECO:0000313" key="15">
    <source>
        <dbReference type="Proteomes" id="UP000181951"/>
    </source>
</evidence>
<evidence type="ECO:0000313" key="14">
    <source>
        <dbReference type="EMBL" id="SEN81343.1"/>
    </source>
</evidence>
<protein>
    <recommendedName>
        <fullName evidence="10">Regulator of SigK</fullName>
    </recommendedName>
    <alternativeName>
        <fullName evidence="9">Sigma-K anti-sigma factor RskA</fullName>
    </alternativeName>
</protein>
<dbReference type="AlphaFoldDB" id="A0A1H8JKP2"/>
<organism evidence="14 15">
    <name type="scientific">Actinacidiphila rubida</name>
    <dbReference type="NCBI Taxonomy" id="310780"/>
    <lineage>
        <taxon>Bacteria</taxon>
        <taxon>Bacillati</taxon>
        <taxon>Actinomycetota</taxon>
        <taxon>Actinomycetes</taxon>
        <taxon>Kitasatosporales</taxon>
        <taxon>Streptomycetaceae</taxon>
        <taxon>Actinacidiphila</taxon>
    </lineage>
</organism>
<dbReference type="RefSeq" id="WP_075016806.1">
    <property type="nucleotide sequence ID" value="NZ_FODD01000010.1"/>
</dbReference>
<dbReference type="STRING" id="310780.SAMN05216267_1010178"/>
<sequence>MTSVDLHTLTGAYAVGALAGPEAEEFHRHMAQCEACAQEVRELTETAARLALAVAEVPPPGLRDRVMAALPDVRQLPPDGTVVPLRPATGRGWRQRLPYLAAAACLAGAAVASGVAVNAQHEADLQRERTARAEQQATELSALTAAPDATFHTGALKGGGTATVVSSRSLGQAAVLFHGLPALPGSRVYEIWYSHGGTMVPAGLVEQGRSAGATVLAGSPAGADGVGITEEPHGGSTSPTGQPLVLLQV</sequence>
<evidence type="ECO:0000256" key="2">
    <source>
        <dbReference type="ARBA" id="ARBA00004236"/>
    </source>
</evidence>
<evidence type="ECO:0000256" key="3">
    <source>
        <dbReference type="ARBA" id="ARBA00022475"/>
    </source>
</evidence>
<evidence type="ECO:0000256" key="7">
    <source>
        <dbReference type="ARBA" id="ARBA00023136"/>
    </source>
</evidence>
<keyword evidence="6" id="KW-0805">Transcription regulation</keyword>
<evidence type="ECO:0000256" key="10">
    <source>
        <dbReference type="ARBA" id="ARBA00030803"/>
    </source>
</evidence>
<feature type="domain" description="Putative zinc-finger" evidence="13">
    <location>
        <begin position="10"/>
        <end position="37"/>
    </location>
</feature>
<dbReference type="GO" id="GO:0006417">
    <property type="term" value="P:regulation of translation"/>
    <property type="evidence" value="ECO:0007669"/>
    <property type="project" value="TreeGrafter"/>
</dbReference>
<keyword evidence="5" id="KW-1133">Transmembrane helix</keyword>
<evidence type="ECO:0000259" key="12">
    <source>
        <dbReference type="Pfam" id="PF10099"/>
    </source>
</evidence>
<keyword evidence="8" id="KW-0804">Transcription</keyword>
<dbReference type="Proteomes" id="UP000181951">
    <property type="component" value="Unassembled WGS sequence"/>
</dbReference>
<feature type="region of interest" description="Disordered" evidence="11">
    <location>
        <begin position="222"/>
        <end position="243"/>
    </location>
</feature>
<dbReference type="InterPro" id="IPR051474">
    <property type="entry name" value="Anti-sigma-K/W_factor"/>
</dbReference>
<dbReference type="EMBL" id="FODD01000010">
    <property type="protein sequence ID" value="SEN81343.1"/>
    <property type="molecule type" value="Genomic_DNA"/>
</dbReference>
<proteinExistence type="predicted"/>
<reference evidence="14 15" key="1">
    <citation type="submission" date="2016-10" db="EMBL/GenBank/DDBJ databases">
        <authorList>
            <person name="de Groot N.N."/>
        </authorList>
    </citation>
    <scope>NUCLEOTIDE SEQUENCE [LARGE SCALE GENOMIC DNA]</scope>
    <source>
        <strain evidence="14 15">CGMCC 4.2026</strain>
    </source>
</reference>
<keyword evidence="7" id="KW-0472">Membrane</keyword>
<keyword evidence="3" id="KW-1003">Cell membrane</keyword>
<dbReference type="InterPro" id="IPR027383">
    <property type="entry name" value="Znf_put"/>
</dbReference>
<dbReference type="InterPro" id="IPR018764">
    <property type="entry name" value="RskA_C"/>
</dbReference>
<keyword evidence="15" id="KW-1185">Reference proteome</keyword>
<evidence type="ECO:0000256" key="5">
    <source>
        <dbReference type="ARBA" id="ARBA00022989"/>
    </source>
</evidence>
<keyword evidence="4" id="KW-0812">Transmembrane</keyword>